<dbReference type="PROSITE" id="PS51340">
    <property type="entry name" value="MOSC"/>
    <property type="match status" value="1"/>
</dbReference>
<reference evidence="3 4" key="1">
    <citation type="journal article" date="2013" name="Chin. Sci. Bull.">
        <title>Genome survey uncovers the secrets of sex and lifestyle in caterpillar fungus.</title>
        <authorList>
            <person name="Hu X."/>
            <person name="Zhang Y."/>
            <person name="Xiao G."/>
            <person name="Zheng P."/>
            <person name="Xia Y."/>
            <person name="Zhang X."/>
            <person name="St Leger R.J."/>
            <person name="Liu X."/>
            <person name="Wang C."/>
        </authorList>
    </citation>
    <scope>NUCLEOTIDE SEQUENCE [LARGE SCALE GENOMIC DNA]</scope>
    <source>
        <strain evidence="4">Co18 / CGMCC 3.14243</strain>
        <tissue evidence="3">Fruit-body</tissue>
    </source>
</reference>
<proteinExistence type="predicted"/>
<dbReference type="PANTHER" id="PTHR14237:SF23">
    <property type="entry name" value="MOSC DOMAIN PROTEIN (AFU_ORTHOLOGUE AFUA_7G05900)"/>
    <property type="match status" value="1"/>
</dbReference>
<dbReference type="GO" id="GO:0030170">
    <property type="term" value="F:pyridoxal phosphate binding"/>
    <property type="evidence" value="ECO:0007669"/>
    <property type="project" value="InterPro"/>
</dbReference>
<gene>
    <name evidence="3" type="ORF">OCS_00854</name>
</gene>
<accession>T5ALF3</accession>
<evidence type="ECO:0000259" key="2">
    <source>
        <dbReference type="PROSITE" id="PS51340"/>
    </source>
</evidence>
<feature type="compositionally biased region" description="Low complexity" evidence="1">
    <location>
        <begin position="221"/>
        <end position="238"/>
    </location>
</feature>
<feature type="domain" description="MOSC" evidence="2">
    <location>
        <begin position="572"/>
        <end position="767"/>
    </location>
</feature>
<feature type="compositionally biased region" description="Basic and acidic residues" evidence="1">
    <location>
        <begin position="200"/>
        <end position="212"/>
    </location>
</feature>
<feature type="region of interest" description="Disordered" evidence="1">
    <location>
        <begin position="179"/>
        <end position="255"/>
    </location>
</feature>
<name>T5ALF3_OPHSC</name>
<protein>
    <submittedName>
        <fullName evidence="3">MOSC domain-containing protein</fullName>
    </submittedName>
</protein>
<evidence type="ECO:0000256" key="1">
    <source>
        <dbReference type="SAM" id="MobiDB-lite"/>
    </source>
</evidence>
<evidence type="ECO:0000313" key="4">
    <source>
        <dbReference type="Proteomes" id="UP000019374"/>
    </source>
</evidence>
<dbReference type="InterPro" id="IPR011037">
    <property type="entry name" value="Pyrv_Knase-like_insert_dom_sf"/>
</dbReference>
<feature type="region of interest" description="Disordered" evidence="1">
    <location>
        <begin position="1"/>
        <end position="28"/>
    </location>
</feature>
<dbReference type="GO" id="GO:0003824">
    <property type="term" value="F:catalytic activity"/>
    <property type="evidence" value="ECO:0007669"/>
    <property type="project" value="InterPro"/>
</dbReference>
<dbReference type="Pfam" id="PF03473">
    <property type="entry name" value="MOSC"/>
    <property type="match status" value="1"/>
</dbReference>
<feature type="compositionally biased region" description="Polar residues" evidence="1">
    <location>
        <begin position="1"/>
        <end position="18"/>
    </location>
</feature>
<dbReference type="AlphaFoldDB" id="T5ALF3"/>
<dbReference type="Pfam" id="PF03476">
    <property type="entry name" value="MOSC_N"/>
    <property type="match status" value="1"/>
</dbReference>
<dbReference type="InterPro" id="IPR005302">
    <property type="entry name" value="MoCF_Sase_C"/>
</dbReference>
<dbReference type="GO" id="GO:0030151">
    <property type="term" value="F:molybdenum ion binding"/>
    <property type="evidence" value="ECO:0007669"/>
    <property type="project" value="InterPro"/>
</dbReference>
<dbReference type="InterPro" id="IPR005303">
    <property type="entry name" value="MOCOS_middle"/>
</dbReference>
<dbReference type="PANTHER" id="PTHR14237">
    <property type="entry name" value="MOLYBDOPTERIN COFACTOR SULFURASE MOSC"/>
    <property type="match status" value="1"/>
</dbReference>
<dbReference type="OrthoDB" id="17255at2759"/>
<dbReference type="Proteomes" id="UP000019374">
    <property type="component" value="Unassembled WGS sequence"/>
</dbReference>
<dbReference type="HOGENOM" id="CLU_354541_0_0_1"/>
<sequence>MPIPSESQPAAQTASSQVRAPPSRTGHQRWTNQQTLRFLEMLLEARRDGLLLNSSKGVFVKPVFQYFVPLIEAEFPRRRWGFKILDNKYRHLLQFWRVFREAEQLPGVVYGPANGRLTMSKANEETLRAKHLGVGNRVINKGLLISDAITFDSWAEIFETDPPAGSMMIECDDDAGFAAAAAAERQQRDASTESGDDEGEPRSHDDAYDLFRQRTPRPGASTPSSSTPMPLPLSSPSSRGFTAVRRSSQKGKARQNQQINALIIGLLTDMVARGTQPQQHTIITRAPGAEDFEKAVRDCMRFTRQQGTFSMAKAIIDWLKEDLANPIVWNCLKSPEEKFQWLEGPGLLPSAPSTPPTVMTQGGLMTHLDWGSLFLVAVTLAVFLIPVFILFPPIPVECSDALRQTHSKLGLRGPSSNLATQYSLAAHGPRPDGPRPAIHSLHVYPVKSCRGVELDRAKVLPTGLEHDRLFAFAQLKPKSLADQEPAWEVLTLRQAPLLAKVKVDVWLPDPSKSSRQLGRVDEGFLVLRFPRASTSDLLLPLDFPSSDDITDRGYEYEPVKIWKDTPCALNMERELPPELARYLGVKNRLGLFRMDPANRRQVFRCAPREDALGYQPVIDFHDAYPLHMLSLTSIRDLESKIQKDQSIQHLDARRFRGNIIISGAEAYDEDDWKSVQFKQPAGGNKTPPSVFDVSCRTVRCKLPNVDPATGVRHRLEPDHALRKHREIDPGAPKAGCLGMQLCPVFERSDVPEHLQSVLEVGMEVDVLRRGAHLYMGQGQKKTVPRGADSGAT</sequence>
<dbReference type="eggNOG" id="KOG2362">
    <property type="taxonomic scope" value="Eukaryota"/>
</dbReference>
<organism evidence="3 4">
    <name type="scientific">Ophiocordyceps sinensis (strain Co18 / CGMCC 3.14243)</name>
    <name type="common">Yarsagumba caterpillar fungus</name>
    <name type="synonym">Hirsutella sinensis</name>
    <dbReference type="NCBI Taxonomy" id="911162"/>
    <lineage>
        <taxon>Eukaryota</taxon>
        <taxon>Fungi</taxon>
        <taxon>Dikarya</taxon>
        <taxon>Ascomycota</taxon>
        <taxon>Pezizomycotina</taxon>
        <taxon>Sordariomycetes</taxon>
        <taxon>Hypocreomycetidae</taxon>
        <taxon>Hypocreales</taxon>
        <taxon>Ophiocordycipitaceae</taxon>
        <taxon>Ophiocordyceps</taxon>
    </lineage>
</organism>
<dbReference type="EMBL" id="KE652212">
    <property type="protein sequence ID" value="EQL03434.1"/>
    <property type="molecule type" value="Genomic_DNA"/>
</dbReference>
<evidence type="ECO:0000313" key="3">
    <source>
        <dbReference type="EMBL" id="EQL03434.1"/>
    </source>
</evidence>
<dbReference type="SUPFAM" id="SSF141673">
    <property type="entry name" value="MOSC N-terminal domain-like"/>
    <property type="match status" value="1"/>
</dbReference>
<dbReference type="SUPFAM" id="SSF50800">
    <property type="entry name" value="PK beta-barrel domain-like"/>
    <property type="match status" value="1"/>
</dbReference>